<dbReference type="InterPro" id="IPR000742">
    <property type="entry name" value="EGF"/>
</dbReference>
<feature type="compositionally biased region" description="Low complexity" evidence="12">
    <location>
        <begin position="498"/>
        <end position="512"/>
    </location>
</feature>
<evidence type="ECO:0000256" key="2">
    <source>
        <dbReference type="ARBA" id="ARBA00004613"/>
    </source>
</evidence>
<feature type="domain" description="EGF-like" evidence="14">
    <location>
        <begin position="128"/>
        <end position="164"/>
    </location>
</feature>
<feature type="compositionally biased region" description="Low complexity" evidence="12">
    <location>
        <begin position="464"/>
        <end position="480"/>
    </location>
</feature>
<proteinExistence type="predicted"/>
<feature type="domain" description="EGF-like" evidence="14">
    <location>
        <begin position="204"/>
        <end position="244"/>
    </location>
</feature>
<feature type="domain" description="Laminin G" evidence="13">
    <location>
        <begin position="712"/>
        <end position="914"/>
    </location>
</feature>
<feature type="compositionally biased region" description="Low complexity" evidence="12">
    <location>
        <begin position="583"/>
        <end position="596"/>
    </location>
</feature>
<dbReference type="Pfam" id="PF00008">
    <property type="entry name" value="EGF"/>
    <property type="match status" value="6"/>
</dbReference>
<evidence type="ECO:0000256" key="4">
    <source>
        <dbReference type="ARBA" id="ARBA00022525"/>
    </source>
</evidence>
<feature type="disulfide bond" evidence="11">
    <location>
        <begin position="694"/>
        <end position="703"/>
    </location>
</feature>
<feature type="compositionally biased region" description="Low complexity" evidence="12">
    <location>
        <begin position="549"/>
        <end position="569"/>
    </location>
</feature>
<evidence type="ECO:0000256" key="5">
    <source>
        <dbReference type="ARBA" id="ARBA00022536"/>
    </source>
</evidence>
<evidence type="ECO:0000256" key="1">
    <source>
        <dbReference type="ARBA" id="ARBA00004496"/>
    </source>
</evidence>
<feature type="domain" description="Laminin G" evidence="13">
    <location>
        <begin position="1607"/>
        <end position="1808"/>
    </location>
</feature>
<comment type="caution">
    <text evidence="15">The sequence shown here is derived from an EMBL/GenBank/DDBJ whole genome shotgun (WGS) entry which is preliminary data.</text>
</comment>
<evidence type="ECO:0000256" key="10">
    <source>
        <dbReference type="ARBA" id="ARBA00023180"/>
    </source>
</evidence>
<dbReference type="FunFam" id="2.10.25.10:FF:000340">
    <property type="entry name" value="Terribly reduced optic lobes, isoform AT"/>
    <property type="match status" value="1"/>
</dbReference>
<dbReference type="GO" id="GO:0005737">
    <property type="term" value="C:cytoplasm"/>
    <property type="evidence" value="ECO:0007669"/>
    <property type="project" value="UniProtKB-SubCell"/>
</dbReference>
<dbReference type="PROSITE" id="PS00010">
    <property type="entry name" value="ASX_HYDROXYL"/>
    <property type="match status" value="4"/>
</dbReference>
<feature type="disulfide bond" evidence="11">
    <location>
        <begin position="192"/>
        <end position="201"/>
    </location>
</feature>
<sequence length="2070" mass="228608">MKLSNISSNSNNDNKSIVCKHFSHLPRSFIKWKSCCDSASVRHKQSTDFSHCQQLLGLEKLCNYILISCVVLFGCFINGISSSSSAGEGIVLGCSSNPCVFGVCIDEINGTYSCYCIDGYTGMQCQTNWDECWSMPCLNGATCIDGVASYNCTCLEGFSGANCEENLDECLSNPCQNFGTCDDRENGYVCHCHPGYAGAHCEIDIAVCNTGSGNKCHNGGLCVEGRGLDFTCECAAGWKGRFCSVEIDECESSPCQNGAICIDKVAAYSCICSVGFTGPNCEEDIQVCNDSPCKNSALCLMEEGSPSCYCRPDYHGEKCEYQYDECQIGPRCANGGVCIDGVDDFTCSCKNGFRGMFCECLQLPNGDLDCNYTATDQPMRTTPRIFVSSTTDASVSSTMKVFISTEGSQTDLPSIYTSTITQSVPTDVPTSTVEILDLSSDFNSMMPTSTNTAQAMTTINDETTIDSSSSSFTTRYATKTTPKHHPCPPGSTTFKPDTSTTSDMDSSSSTFQSSTFHFESTSSATTFASISTQSSDSSTQSFLTSTTTDEQFLSSTSESTSTEASVSITQTTATTSDIELPQTTGSSESSSISSEATIISTSSSTMTEGLTFDFTKTTTTAAVTDDFTQIKDETTTTLTVGAESTSSSFQPPMTTEDMFTLSPSDIANMTDCKHTKCYNGGSCVITSEGPKCVCRFDRSDPQCRTLIKIRNAAFGGDSYLSHLIYSDTHPDYEIKPLEQILPINIELRARTRATDGLILVAIAQGPKGGHYTALFLHKGLLQFQFSCGLQTMLLSELEAPINNGNEFTIQVALDFSRNHSHCNASLRINDTLAMSGDQPTWLGAKNLGRTKTVSNVWLHLGGSPQTPVVLMSGLPNGQGFSGCLHTLRINDEAKEIFRDAYDGFGISECGSLACLSNPCKNGGTCEERYYEPHENENDVNNGYGSTTDMIEHRWQCKCPTGYLGTSCERSVCENNMCQFGGTCVEFPGSGYLCLCPIGKHGHYCEHSLDIDQPSFSGSVNGLSSYISYPIPIPLESTLDLSFKIAPATSSQISLLAFIGQNGPHDEKSDHLAVSFIQGYIMLTWNLGSGPRRIFTQRPLIFQDPEDEIISYHVQVVRQGRTASLYIDGKLNVTGNSPGEVSRLDVVPTLYIGGHSSTNFSTLPHDLPLHSGFQGCIYDLQLKSGSLVVPLLDTKGITGRSVGQCGTRECHRHSCHNNGACLQHGATYTCICPDGWFGTLCSQRMNPCDDSKCSSGSTCIPLINGYECDCSIGKMGRYCEIPIKYLSDVSLTGKRSYFALSWHNHSFAGVVPRDRYKQQMRMKHDIDVFSYDSSSKLMARNIIENQRKAQLFSVEFQLRPLSETGLLLFLGNFNEDNDDGFMSLSLNGGVIEFRIAGSQGQQLSIVRSNRILAIGEWHKIRLSQNGRRLSLWVEGSSTSNELKPNSIFYHNSNSLIYIGGLPDLSKLPYNSVSSFPVPFKGCVRQFYLNGHRYVLNEQTIVDSRNIVDCDGTACGGDACDQGGNCYLDDKHNPHCKCPETAKGVHCEISESCHVIKCKNGGKCMPNGECSCQNGWTGYFCEIATNRFSLPSFNGKSYMIVPSQRYTHKDKRNGPQVSSSRLTSNKFLQISLNFSTINMDGMLLWNDNKKTFLGIGLENGFLKIVSNALNFKNDKVDVTAGGFLSDGAWHNVKFDVDEQGQVSILVDRRIVYNEARSSVNNLDLLSDSFYLGGFPNITSISNRTLNHFHKPFLGCLQGIQITNISNRLVMSTQTQVNANQQQQQPQKSKQAHLSSTQDFSHFVGENIGECEFFDEFVNNYDNRFEILGIVFIINFVDLKITFNSNTRSWLRAPEKFFDRSQLRVIYNFQYGNYKQTWLSNDGVTRNQIDHNILSRKWRQSLLDTRVYRGAEVHTDHKLLVGTIQIKLAAIKPKFATHRRRWIPTSSQCSSKRQFQTELHRCLGDLRPSDISERWDYVRSSYLKDGETTTPHTSERKKCYIFDVTWDIICKRKVASAQADTAKTQEQRLEMMEVYNSLDRQIKTSARKDRRDWLYKIAERAQTAAATNQTREL</sequence>
<dbReference type="InterPro" id="IPR018097">
    <property type="entry name" value="EGF_Ca-bd_CS"/>
</dbReference>
<dbReference type="CDD" id="cd00110">
    <property type="entry name" value="LamG"/>
    <property type="match status" value="4"/>
</dbReference>
<dbReference type="PROSITE" id="PS50026">
    <property type="entry name" value="EGF_3"/>
    <property type="match status" value="13"/>
</dbReference>
<dbReference type="OrthoDB" id="283575at2759"/>
<dbReference type="InterPro" id="IPR000152">
    <property type="entry name" value="EGF-type_Asp/Asn_hydroxyl_site"/>
</dbReference>
<feature type="disulfide bond" evidence="11">
    <location>
        <begin position="234"/>
        <end position="243"/>
    </location>
</feature>
<dbReference type="FunFam" id="2.10.25.10:FF:000739">
    <property type="entry name" value="Blast:Protein eyes shut"/>
    <property type="match status" value="1"/>
</dbReference>
<feature type="domain" description="EGF-like" evidence="14">
    <location>
        <begin position="968"/>
        <end position="1005"/>
    </location>
</feature>
<dbReference type="CDD" id="cd00054">
    <property type="entry name" value="EGF_CA"/>
    <property type="match status" value="9"/>
</dbReference>
<dbReference type="SMART" id="SM00282">
    <property type="entry name" value="LamG"/>
    <property type="match status" value="4"/>
</dbReference>
<feature type="domain" description="EGF-like" evidence="14">
    <location>
        <begin position="1205"/>
        <end position="1241"/>
    </location>
</feature>
<dbReference type="PROSITE" id="PS00022">
    <property type="entry name" value="EGF_1"/>
    <property type="match status" value="12"/>
</dbReference>
<keyword evidence="6" id="KW-0732">Signal</keyword>
<dbReference type="EMBL" id="JADBJN010000003">
    <property type="protein sequence ID" value="KAG5671816.1"/>
    <property type="molecule type" value="Genomic_DNA"/>
</dbReference>
<keyword evidence="10" id="KW-0325">Glycoprotein</keyword>
<evidence type="ECO:0000256" key="12">
    <source>
        <dbReference type="SAM" id="MobiDB-lite"/>
    </source>
</evidence>
<dbReference type="PANTHER" id="PTHR24033">
    <property type="entry name" value="EGF-LIKE DOMAIN-CONTAINING PROTEIN"/>
    <property type="match status" value="1"/>
</dbReference>
<feature type="disulfide bond" evidence="11">
    <location>
        <begin position="116"/>
        <end position="125"/>
    </location>
</feature>
<evidence type="ECO:0000256" key="11">
    <source>
        <dbReference type="PROSITE-ProRule" id="PRU00076"/>
    </source>
</evidence>
<feature type="disulfide bond" evidence="11">
    <location>
        <begin position="1536"/>
        <end position="1545"/>
    </location>
</feature>
<dbReference type="SMART" id="SM00179">
    <property type="entry name" value="EGF_CA"/>
    <property type="match status" value="10"/>
</dbReference>
<feature type="disulfide bond" evidence="11">
    <location>
        <begin position="94"/>
        <end position="104"/>
    </location>
</feature>
<feature type="domain" description="EGF-like" evidence="14">
    <location>
        <begin position="1547"/>
        <end position="1580"/>
    </location>
</feature>
<evidence type="ECO:0000256" key="3">
    <source>
        <dbReference type="ARBA" id="ARBA00022490"/>
    </source>
</evidence>
<dbReference type="SMART" id="SM00181">
    <property type="entry name" value="EGF"/>
    <property type="match status" value="14"/>
</dbReference>
<feature type="domain" description="EGF-like" evidence="14">
    <location>
        <begin position="322"/>
        <end position="359"/>
    </location>
</feature>
<accession>A0A9J6BQ24</accession>
<dbReference type="FunFam" id="2.10.25.10:FF:000710">
    <property type="entry name" value="Blast:Protein eyes shut"/>
    <property type="match status" value="1"/>
</dbReference>
<dbReference type="Gene3D" id="2.60.120.200">
    <property type="match status" value="4"/>
</dbReference>
<keyword evidence="16" id="KW-1185">Reference proteome</keyword>
<feature type="disulfide bond" evidence="11">
    <location>
        <begin position="310"/>
        <end position="319"/>
    </location>
</feature>
<dbReference type="PROSITE" id="PS01186">
    <property type="entry name" value="EGF_2"/>
    <property type="match status" value="7"/>
</dbReference>
<dbReference type="GO" id="GO:0005576">
    <property type="term" value="C:extracellular region"/>
    <property type="evidence" value="ECO:0007669"/>
    <property type="project" value="UniProtKB-SubCell"/>
</dbReference>
<feature type="domain" description="EGF-like" evidence="14">
    <location>
        <begin position="246"/>
        <end position="282"/>
    </location>
</feature>
<feature type="domain" description="Laminin G" evidence="13">
    <location>
        <begin position="1326"/>
        <end position="1513"/>
    </location>
</feature>
<evidence type="ECO:0000259" key="13">
    <source>
        <dbReference type="PROSITE" id="PS50025"/>
    </source>
</evidence>
<feature type="region of interest" description="Disordered" evidence="12">
    <location>
        <begin position="549"/>
        <end position="596"/>
    </location>
</feature>
<dbReference type="PROSITE" id="PS01187">
    <property type="entry name" value="EGF_CA"/>
    <property type="match status" value="3"/>
</dbReference>
<keyword evidence="7" id="KW-0677">Repeat</keyword>
<dbReference type="GO" id="GO:0005509">
    <property type="term" value="F:calcium ion binding"/>
    <property type="evidence" value="ECO:0007669"/>
    <property type="project" value="InterPro"/>
</dbReference>
<dbReference type="Pfam" id="PF12661">
    <property type="entry name" value="hEGF"/>
    <property type="match status" value="1"/>
</dbReference>
<feature type="disulfide bond" evidence="11">
    <location>
        <begin position="1570"/>
        <end position="1579"/>
    </location>
</feature>
<dbReference type="GO" id="GO:0009653">
    <property type="term" value="P:anatomical structure morphogenesis"/>
    <property type="evidence" value="ECO:0007669"/>
    <property type="project" value="UniProtKB-ARBA"/>
</dbReference>
<keyword evidence="5 11" id="KW-0245">EGF-like domain</keyword>
<keyword evidence="3" id="KW-0963">Cytoplasm</keyword>
<dbReference type="Gene3D" id="2.10.25.10">
    <property type="entry name" value="Laminin"/>
    <property type="match status" value="12"/>
</dbReference>
<dbReference type="FunFam" id="2.10.25.10:FF:000425">
    <property type="entry name" value="Eyes shut homolog"/>
    <property type="match status" value="1"/>
</dbReference>
<dbReference type="Proteomes" id="UP001107558">
    <property type="component" value="Chromosome 3"/>
</dbReference>
<feature type="disulfide bond" evidence="11">
    <location>
        <begin position="272"/>
        <end position="281"/>
    </location>
</feature>
<dbReference type="InterPro" id="IPR013032">
    <property type="entry name" value="EGF-like_CS"/>
</dbReference>
<keyword evidence="4" id="KW-0964">Secreted</keyword>
<organism evidence="15 16">
    <name type="scientific">Polypedilum vanderplanki</name>
    <name type="common">Sleeping chironomid midge</name>
    <dbReference type="NCBI Taxonomy" id="319348"/>
    <lineage>
        <taxon>Eukaryota</taxon>
        <taxon>Metazoa</taxon>
        <taxon>Ecdysozoa</taxon>
        <taxon>Arthropoda</taxon>
        <taxon>Hexapoda</taxon>
        <taxon>Insecta</taxon>
        <taxon>Pterygota</taxon>
        <taxon>Neoptera</taxon>
        <taxon>Endopterygota</taxon>
        <taxon>Diptera</taxon>
        <taxon>Nematocera</taxon>
        <taxon>Chironomoidea</taxon>
        <taxon>Chironomidae</taxon>
        <taxon>Chironominae</taxon>
        <taxon>Polypedilum</taxon>
        <taxon>Polypedilum</taxon>
    </lineage>
</organism>
<dbReference type="SUPFAM" id="SSF49899">
    <property type="entry name" value="Concanavalin A-like lectins/glucanases"/>
    <property type="match status" value="4"/>
</dbReference>
<comment type="caution">
    <text evidence="11">Lacks conserved residue(s) required for the propagation of feature annotation.</text>
</comment>
<evidence type="ECO:0000256" key="6">
    <source>
        <dbReference type="ARBA" id="ARBA00022729"/>
    </source>
</evidence>
<feature type="region of interest" description="Disordered" evidence="12">
    <location>
        <begin position="464"/>
        <end position="512"/>
    </location>
</feature>
<feature type="domain" description="EGF-like" evidence="14">
    <location>
        <begin position="1509"/>
        <end position="1546"/>
    </location>
</feature>
<evidence type="ECO:0000259" key="14">
    <source>
        <dbReference type="PROSITE" id="PS50026"/>
    </source>
</evidence>
<evidence type="ECO:0000256" key="9">
    <source>
        <dbReference type="ARBA" id="ARBA00023157"/>
    </source>
</evidence>
<keyword evidence="8" id="KW-0106">Calcium</keyword>
<evidence type="ECO:0000313" key="15">
    <source>
        <dbReference type="EMBL" id="KAG5671816.1"/>
    </source>
</evidence>
<feature type="disulfide bond" evidence="11">
    <location>
        <begin position="1269"/>
        <end position="1278"/>
    </location>
</feature>
<dbReference type="FunFam" id="2.10.25.10:FF:000472">
    <property type="entry name" value="Uncharacterized protein, isoform A"/>
    <property type="match status" value="2"/>
</dbReference>
<evidence type="ECO:0000256" key="7">
    <source>
        <dbReference type="ARBA" id="ARBA00022737"/>
    </source>
</evidence>
<feature type="domain" description="EGF-like" evidence="14">
    <location>
        <begin position="284"/>
        <end position="320"/>
    </location>
</feature>
<comment type="subcellular location">
    <subcellularLocation>
        <location evidence="1">Cytoplasm</location>
    </subcellularLocation>
    <subcellularLocation>
        <location evidence="2">Secreted</location>
    </subcellularLocation>
</comment>
<feature type="domain" description="EGF-like" evidence="14">
    <location>
        <begin position="1243"/>
        <end position="1279"/>
    </location>
</feature>
<feature type="disulfide bond" evidence="11">
    <location>
        <begin position="995"/>
        <end position="1004"/>
    </location>
</feature>
<gene>
    <name evidence="15" type="ORF">PVAND_001991</name>
</gene>
<feature type="disulfide bond" evidence="11">
    <location>
        <begin position="154"/>
        <end position="163"/>
    </location>
</feature>
<dbReference type="InterPro" id="IPR001881">
    <property type="entry name" value="EGF-like_Ca-bd_dom"/>
</dbReference>
<evidence type="ECO:0000256" key="8">
    <source>
        <dbReference type="ARBA" id="ARBA00022837"/>
    </source>
</evidence>
<dbReference type="PROSITE" id="PS50025">
    <property type="entry name" value="LAM_G_DOMAIN"/>
    <property type="match status" value="4"/>
</dbReference>
<dbReference type="SUPFAM" id="SSF57196">
    <property type="entry name" value="EGF/Laminin"/>
    <property type="match status" value="8"/>
</dbReference>
<feature type="domain" description="EGF-like" evidence="14">
    <location>
        <begin position="166"/>
        <end position="202"/>
    </location>
</feature>
<dbReference type="GO" id="GO:0030154">
    <property type="term" value="P:cell differentiation"/>
    <property type="evidence" value="ECO:0007669"/>
    <property type="project" value="UniProtKB-ARBA"/>
</dbReference>
<dbReference type="PANTHER" id="PTHR24033:SF232">
    <property type="entry name" value="LAMININ SUBUNIT GAMMA-2-RELATED"/>
    <property type="match status" value="1"/>
</dbReference>
<dbReference type="GO" id="GO:0048513">
    <property type="term" value="P:animal organ development"/>
    <property type="evidence" value="ECO:0007669"/>
    <property type="project" value="UniProtKB-ARBA"/>
</dbReference>
<feature type="domain" description="Laminin G" evidence="13">
    <location>
        <begin position="1012"/>
        <end position="1204"/>
    </location>
</feature>
<keyword evidence="9 11" id="KW-1015">Disulfide bond</keyword>
<reference evidence="15" key="1">
    <citation type="submission" date="2021-03" db="EMBL/GenBank/DDBJ databases">
        <title>Chromosome level genome of the anhydrobiotic midge Polypedilum vanderplanki.</title>
        <authorList>
            <person name="Yoshida Y."/>
            <person name="Kikawada T."/>
            <person name="Gusev O."/>
        </authorList>
    </citation>
    <scope>NUCLEOTIDE SEQUENCE</scope>
    <source>
        <strain evidence="15">NIAS01</strain>
        <tissue evidence="15">Whole body or cell culture</tissue>
    </source>
</reference>
<dbReference type="InterPro" id="IPR051830">
    <property type="entry name" value="NOTCH_homolog"/>
</dbReference>
<dbReference type="InterPro" id="IPR013320">
    <property type="entry name" value="ConA-like_dom_sf"/>
</dbReference>
<protein>
    <submittedName>
        <fullName evidence="15">Uncharacterized protein</fullName>
    </submittedName>
</protein>
<feature type="domain" description="EGF-like" evidence="14">
    <location>
        <begin position="90"/>
        <end position="126"/>
    </location>
</feature>
<feature type="disulfide bond" evidence="11">
    <location>
        <begin position="349"/>
        <end position="358"/>
    </location>
</feature>
<name>A0A9J6BQ24_POLVA</name>
<feature type="domain" description="EGF-like" evidence="14">
    <location>
        <begin position="668"/>
        <end position="704"/>
    </location>
</feature>
<dbReference type="Pfam" id="PF02210">
    <property type="entry name" value="Laminin_G_2"/>
    <property type="match status" value="4"/>
</dbReference>
<evidence type="ECO:0000313" key="16">
    <source>
        <dbReference type="Proteomes" id="UP001107558"/>
    </source>
</evidence>
<feature type="disulfide bond" evidence="11">
    <location>
        <begin position="1231"/>
        <end position="1240"/>
    </location>
</feature>
<dbReference type="InterPro" id="IPR001791">
    <property type="entry name" value="Laminin_G"/>
</dbReference>